<dbReference type="SUPFAM" id="SSF56112">
    <property type="entry name" value="Protein kinase-like (PK-like)"/>
    <property type="match status" value="1"/>
</dbReference>
<keyword evidence="9" id="KW-1015">Disulfide bond</keyword>
<dbReference type="GO" id="GO:0043025">
    <property type="term" value="C:neuronal cell body"/>
    <property type="evidence" value="ECO:0007669"/>
    <property type="project" value="TreeGrafter"/>
</dbReference>
<dbReference type="GeneTree" id="ENSGT00940000157908"/>
<dbReference type="PROSITE" id="PS50011">
    <property type="entry name" value="PROTEIN_KINASE_DOM"/>
    <property type="match status" value="1"/>
</dbReference>
<dbReference type="GO" id="GO:0005886">
    <property type="term" value="C:plasma membrane"/>
    <property type="evidence" value="ECO:0007669"/>
    <property type="project" value="TreeGrafter"/>
</dbReference>
<dbReference type="GO" id="GO:0008046">
    <property type="term" value="F:axon guidance receptor activity"/>
    <property type="evidence" value="ECO:0007669"/>
    <property type="project" value="TreeGrafter"/>
</dbReference>
<evidence type="ECO:0000259" key="21">
    <source>
        <dbReference type="PROSITE" id="PS50011"/>
    </source>
</evidence>
<dbReference type="InterPro" id="IPR000719">
    <property type="entry name" value="Prot_kinase_dom"/>
</dbReference>
<dbReference type="PANTHER" id="PTHR45080">
    <property type="entry name" value="CONTACTIN 5"/>
    <property type="match status" value="1"/>
</dbReference>
<dbReference type="InterPro" id="IPR003598">
    <property type="entry name" value="Ig_sub2"/>
</dbReference>
<dbReference type="InterPro" id="IPR011009">
    <property type="entry name" value="Kinase-like_dom_sf"/>
</dbReference>
<comment type="subcellular location">
    <subcellularLocation>
        <location evidence="1">Membrane</location>
        <topology evidence="1">Single-pass type I membrane protein</topology>
    </subcellularLocation>
</comment>
<dbReference type="InterPro" id="IPR008266">
    <property type="entry name" value="Tyr_kinase_AS"/>
</dbReference>
<feature type="domain" description="Ig-like" evidence="22">
    <location>
        <begin position="239"/>
        <end position="319"/>
    </location>
</feature>
<evidence type="ECO:0000256" key="11">
    <source>
        <dbReference type="ARBA" id="ARBA00023180"/>
    </source>
</evidence>
<keyword evidence="10" id="KW-0675">Receptor</keyword>
<evidence type="ECO:0000256" key="17">
    <source>
        <dbReference type="PIRSR" id="PIRSR000615-1"/>
    </source>
</evidence>
<dbReference type="GO" id="GO:0005524">
    <property type="term" value="F:ATP binding"/>
    <property type="evidence" value="ECO:0007669"/>
    <property type="project" value="UniProtKB-KW"/>
</dbReference>
<dbReference type="PROSITE" id="PS50835">
    <property type="entry name" value="IG_LIKE"/>
    <property type="match status" value="7"/>
</dbReference>
<dbReference type="InterPro" id="IPR007110">
    <property type="entry name" value="Ig-like_dom"/>
</dbReference>
<dbReference type="Proteomes" id="UP000694580">
    <property type="component" value="Chromosome 8"/>
</dbReference>
<keyword evidence="19" id="KW-0460">Magnesium</keyword>
<dbReference type="InterPro" id="IPR013098">
    <property type="entry name" value="Ig_I-set"/>
</dbReference>
<feature type="transmembrane region" description="Helical" evidence="20">
    <location>
        <begin position="704"/>
        <end position="725"/>
    </location>
</feature>
<evidence type="ECO:0000256" key="8">
    <source>
        <dbReference type="ARBA" id="ARBA00023136"/>
    </source>
</evidence>
<feature type="binding site" evidence="18">
    <location>
        <position position="829"/>
    </location>
    <ligand>
        <name>ATP</name>
        <dbReference type="ChEBI" id="CHEBI:30616"/>
    </ligand>
</feature>
<feature type="domain" description="Ig-like" evidence="22">
    <location>
        <begin position="514"/>
        <end position="595"/>
    </location>
</feature>
<dbReference type="SUPFAM" id="SSF48726">
    <property type="entry name" value="Immunoglobulin"/>
    <property type="match status" value="7"/>
</dbReference>
<keyword evidence="2" id="KW-0879">Wnt signaling pathway</keyword>
<evidence type="ECO:0000256" key="9">
    <source>
        <dbReference type="ARBA" id="ARBA00023157"/>
    </source>
</evidence>
<dbReference type="SMART" id="SM00408">
    <property type="entry name" value="IGc2"/>
    <property type="match status" value="7"/>
</dbReference>
<keyword evidence="7 20" id="KW-1133">Transmembrane helix</keyword>
<evidence type="ECO:0000313" key="23">
    <source>
        <dbReference type="Ensembl" id="ENSDCDP00010056984.1"/>
    </source>
</evidence>
<reference evidence="23 24" key="1">
    <citation type="submission" date="2020-06" db="EMBL/GenBank/DDBJ databases">
        <authorList>
            <consortium name="Wellcome Sanger Institute Data Sharing"/>
        </authorList>
    </citation>
    <scope>NUCLEOTIDE SEQUENCE [LARGE SCALE GENOMIC DNA]</scope>
</reference>
<evidence type="ECO:0000256" key="13">
    <source>
        <dbReference type="ARBA" id="ARBA00072048"/>
    </source>
</evidence>
<evidence type="ECO:0000256" key="5">
    <source>
        <dbReference type="ARBA" id="ARBA00022737"/>
    </source>
</evidence>
<reference evidence="23" key="3">
    <citation type="submission" date="2025-09" db="UniProtKB">
        <authorList>
            <consortium name="Ensembl"/>
        </authorList>
    </citation>
    <scope>IDENTIFICATION</scope>
</reference>
<evidence type="ECO:0000256" key="4">
    <source>
        <dbReference type="ARBA" id="ARBA00022729"/>
    </source>
</evidence>
<dbReference type="FunFam" id="2.60.40.10:FF:000143">
    <property type="entry name" value="Vascular endothelial growth factor receptor 3"/>
    <property type="match status" value="1"/>
</dbReference>
<protein>
    <recommendedName>
        <fullName evidence="13">Inactive tyrosine-protein kinase 7</fullName>
    </recommendedName>
    <alternativeName>
        <fullName evidence="14">Protein-tyrosine kinase 7</fullName>
    </alternativeName>
    <alternativeName>
        <fullName evidence="15">Pseudo tyrosine kinase receptor 7</fullName>
    </alternativeName>
    <alternativeName>
        <fullName evidence="16">Tyrosine-protein kinase-like 7</fullName>
    </alternativeName>
</protein>
<evidence type="ECO:0000256" key="14">
    <source>
        <dbReference type="ARBA" id="ARBA00081457"/>
    </source>
</evidence>
<dbReference type="InterPro" id="IPR003599">
    <property type="entry name" value="Ig_sub"/>
</dbReference>
<dbReference type="PROSITE" id="PS00109">
    <property type="entry name" value="PROTEIN_KINASE_TYR"/>
    <property type="match status" value="1"/>
</dbReference>
<evidence type="ECO:0000256" key="10">
    <source>
        <dbReference type="ARBA" id="ARBA00023170"/>
    </source>
</evidence>
<feature type="active site" description="Proton acceptor" evidence="17">
    <location>
        <position position="929"/>
    </location>
</feature>
<evidence type="ECO:0000256" key="7">
    <source>
        <dbReference type="ARBA" id="ARBA00022989"/>
    </source>
</evidence>
<accession>A0AAY4EHZ6</accession>
<dbReference type="Gene3D" id="2.60.40.10">
    <property type="entry name" value="Immunoglobulins"/>
    <property type="match status" value="7"/>
</dbReference>
<dbReference type="PANTHER" id="PTHR45080:SF21">
    <property type="entry name" value="INACTIVE TYROSINE-PROTEIN KINASE 7"/>
    <property type="match status" value="1"/>
</dbReference>
<dbReference type="FunFam" id="2.60.40.10:FF:000341">
    <property type="entry name" value="inactive tyrosine-protein kinase 7"/>
    <property type="match status" value="1"/>
</dbReference>
<evidence type="ECO:0000256" key="6">
    <source>
        <dbReference type="ARBA" id="ARBA00022889"/>
    </source>
</evidence>
<keyword evidence="18" id="KW-0547">Nucleotide-binding</keyword>
<dbReference type="FunFam" id="2.60.40.10:FF:000432">
    <property type="entry name" value="Protein tyrosine kinase 7 (inactive)"/>
    <property type="match status" value="1"/>
</dbReference>
<keyword evidence="6" id="KW-0130">Cell adhesion</keyword>
<dbReference type="SMART" id="SM00409">
    <property type="entry name" value="IG"/>
    <property type="match status" value="7"/>
</dbReference>
<dbReference type="GO" id="GO:0007156">
    <property type="term" value="P:homophilic cell adhesion via plasma membrane adhesion molecules"/>
    <property type="evidence" value="ECO:0007669"/>
    <property type="project" value="TreeGrafter"/>
</dbReference>
<evidence type="ECO:0000256" key="19">
    <source>
        <dbReference type="PIRSR" id="PIRSR000615-3"/>
    </source>
</evidence>
<dbReference type="GO" id="GO:0005911">
    <property type="term" value="C:cell-cell junction"/>
    <property type="evidence" value="ECO:0007669"/>
    <property type="project" value="UniProtKB-ARBA"/>
</dbReference>
<keyword evidence="5" id="KW-0677">Repeat</keyword>
<evidence type="ECO:0000256" key="18">
    <source>
        <dbReference type="PIRSR" id="PIRSR000615-2"/>
    </source>
</evidence>
<dbReference type="Pfam" id="PF07714">
    <property type="entry name" value="PK_Tyr_Ser-Thr"/>
    <property type="match status" value="1"/>
</dbReference>
<dbReference type="GO" id="GO:0050808">
    <property type="term" value="P:synapse organization"/>
    <property type="evidence" value="ECO:0007669"/>
    <property type="project" value="TreeGrafter"/>
</dbReference>
<keyword evidence="4" id="KW-0732">Signal</keyword>
<keyword evidence="8 20" id="KW-0472">Membrane</keyword>
<proteinExistence type="predicted"/>
<keyword evidence="12" id="KW-0393">Immunoglobulin domain</keyword>
<dbReference type="PRINTS" id="PR00109">
    <property type="entry name" value="TYRKINASE"/>
</dbReference>
<dbReference type="GO" id="GO:0046872">
    <property type="term" value="F:metal ion binding"/>
    <property type="evidence" value="ECO:0007669"/>
    <property type="project" value="UniProtKB-KW"/>
</dbReference>
<feature type="domain" description="Ig-like" evidence="22">
    <location>
        <begin position="419"/>
        <end position="505"/>
    </location>
</feature>
<feature type="domain" description="Ig-like" evidence="22">
    <location>
        <begin position="143"/>
        <end position="230"/>
    </location>
</feature>
<feature type="domain" description="Ig-like" evidence="22">
    <location>
        <begin position="343"/>
        <end position="414"/>
    </location>
</feature>
<dbReference type="GO" id="GO:0016055">
    <property type="term" value="P:Wnt signaling pathway"/>
    <property type="evidence" value="ECO:0007669"/>
    <property type="project" value="UniProtKB-KW"/>
</dbReference>
<dbReference type="PIRSF" id="PIRSF000615">
    <property type="entry name" value="TyrPK_CSF1-R"/>
    <property type="match status" value="1"/>
</dbReference>
<evidence type="ECO:0000256" key="2">
    <source>
        <dbReference type="ARBA" id="ARBA00022687"/>
    </source>
</evidence>
<reference evidence="23" key="2">
    <citation type="submission" date="2025-08" db="UniProtKB">
        <authorList>
            <consortium name="Ensembl"/>
        </authorList>
    </citation>
    <scope>IDENTIFICATION</scope>
</reference>
<dbReference type="Ensembl" id="ENSDCDT00010067651.1">
    <property type="protein sequence ID" value="ENSDCDP00010056984.1"/>
    <property type="gene ID" value="ENSDCDG00010031774.1"/>
</dbReference>
<dbReference type="Gene3D" id="3.30.200.20">
    <property type="entry name" value="Phosphorylase Kinase, domain 1"/>
    <property type="match status" value="1"/>
</dbReference>
<dbReference type="FunFam" id="3.30.200.20:FF:000167">
    <property type="entry name" value="Putative inactive tyrosine-protein kinase 7"/>
    <property type="match status" value="1"/>
</dbReference>
<dbReference type="InterPro" id="IPR020635">
    <property type="entry name" value="Tyr_kinase_cat_dom"/>
</dbReference>
<dbReference type="FunFam" id="2.60.40.10:FF:000343">
    <property type="entry name" value="inactive tyrosine-protein kinase 7"/>
    <property type="match status" value="1"/>
</dbReference>
<evidence type="ECO:0000256" key="16">
    <source>
        <dbReference type="ARBA" id="ARBA00083279"/>
    </source>
</evidence>
<keyword evidence="18" id="KW-0067">ATP-binding</keyword>
<dbReference type="SMART" id="SM00219">
    <property type="entry name" value="TyrKc"/>
    <property type="match status" value="1"/>
</dbReference>
<evidence type="ECO:0000256" key="15">
    <source>
        <dbReference type="ARBA" id="ARBA00081992"/>
    </source>
</evidence>
<gene>
    <name evidence="23" type="primary">PTK7</name>
</gene>
<dbReference type="GO" id="GO:0004713">
    <property type="term" value="F:protein tyrosine kinase activity"/>
    <property type="evidence" value="ECO:0007669"/>
    <property type="project" value="InterPro"/>
</dbReference>
<sequence>MCDRDRRTGCCERIPLFLADLGGFSSPARCVCVCVCVCPCPCILASAIYFSKEPTPQDALNGRSAMMSCEVNIPTNVVYSWLRNGEPVHNTERRFQEGSDLKFTAIDRHLDTGMFQCVASNTVTGETARSVNASFNIKWLESGGVTLKEPASEAKIESSQPVTLRCHIDGHPRPNYKWYKDGVQLTERSHQINNKERTLTVKSASPDDSGLYYCCAHNPLGQVCSNKNFTLDIVDKSFPVPVVVPEDQVVFRNQEAVFHCQFTAEPPPMVQWFHESEPVFNKTRLILYNNGTLLITQVKQRSTGTYRCVAHGPTGRDVTLQATLYIAEINEMDPIMPRVFTADTLERVKCYPPSGHPEPEVWWEHRGRRVPTVGRVYQDGTDLVFSPTNGSDSDSYTCVAKNKAGERRQQLTVTVATRPEWVTPPQDTEMLEGQAGYLHCHARATPTPHVVWRRGTNIITEEDPRFRLFPNGTLRINSVEVYDGVIYSCQSKTEGGFLMGHAKVTVLEKLKFTPVPQPTQCLELDKEISIQCIATGRQAPKILWSKADGSPLPPWVEQKEGTLRFGKVLRSDAGNYTCTASNSLQGEIRAFVSLTVAVSIEFKMVPEYTTVYQGHTAILHCQATGDPSPHIQWMRGDLRFMVRLMPNGSLVISGVTTDDTGRYTCVAGNSCGISDSSTQLYVVEKPIHLDSDQDKTPYKMIQTIGLSVGVAVAYIIAVLGLMFYCKQRRNAKRLQKSQEGEEPEMECLNGGAMLHNGQTTAEIQEEVALTNLGTTASAEKRHSSNDKLHFPRVNLQTITTLGKGEFGEVLLAKAKGIVEGEEQTLVLVKSLQARDEQLQQDFRREADMFAKLSHPNVVQLLGLCRDAEPHYIILEYMDLGDLKQFVRISKGRDEKMKSQALSTKTKVSLCMQVAQGMEHLSNQRFVHRDLAARNCMISDQRHVKVSALGLSKDVYKSEYYHYRQAWIPLRWMPTEAVFEDDFSTKSDVWSFGVLMWEVFSYGELPYTKLSNDQVLEGLQSGKLKLPPLDCCPFELHRLLEQCWAPSPKERPTFSELVHALANLPSDSKV</sequence>
<dbReference type="Pfam" id="PF07679">
    <property type="entry name" value="I-set"/>
    <property type="match status" value="2"/>
</dbReference>
<keyword evidence="3 20" id="KW-0812">Transmembrane</keyword>
<feature type="binding site" evidence="18">
    <location>
        <begin position="875"/>
        <end position="881"/>
    </location>
    <ligand>
        <name>ATP</name>
        <dbReference type="ChEBI" id="CHEBI:30616"/>
    </ligand>
</feature>
<feature type="domain" description="Ig-like" evidence="22">
    <location>
        <begin position="41"/>
        <end position="136"/>
    </location>
</feature>
<feature type="binding site" evidence="18">
    <location>
        <begin position="802"/>
        <end position="809"/>
    </location>
    <ligand>
        <name>ATP</name>
        <dbReference type="ChEBI" id="CHEBI:30616"/>
    </ligand>
</feature>
<dbReference type="AlphaFoldDB" id="A0AAY4EHZ6"/>
<organism evidence="23 24">
    <name type="scientific">Denticeps clupeoides</name>
    <name type="common">denticle herring</name>
    <dbReference type="NCBI Taxonomy" id="299321"/>
    <lineage>
        <taxon>Eukaryota</taxon>
        <taxon>Metazoa</taxon>
        <taxon>Chordata</taxon>
        <taxon>Craniata</taxon>
        <taxon>Vertebrata</taxon>
        <taxon>Euteleostomi</taxon>
        <taxon>Actinopterygii</taxon>
        <taxon>Neopterygii</taxon>
        <taxon>Teleostei</taxon>
        <taxon>Clupei</taxon>
        <taxon>Clupeiformes</taxon>
        <taxon>Denticipitoidei</taxon>
        <taxon>Denticipitidae</taxon>
        <taxon>Denticeps</taxon>
    </lineage>
</organism>
<evidence type="ECO:0000259" key="22">
    <source>
        <dbReference type="PROSITE" id="PS50835"/>
    </source>
</evidence>
<name>A0AAY4EHZ6_9TELE</name>
<dbReference type="InterPro" id="IPR036179">
    <property type="entry name" value="Ig-like_dom_sf"/>
</dbReference>
<dbReference type="CDD" id="cd00096">
    <property type="entry name" value="Ig"/>
    <property type="match status" value="1"/>
</dbReference>
<feature type="domain" description="Ig-like" evidence="22">
    <location>
        <begin position="600"/>
        <end position="681"/>
    </location>
</feature>
<evidence type="ECO:0000256" key="20">
    <source>
        <dbReference type="SAM" id="Phobius"/>
    </source>
</evidence>
<dbReference type="FunFam" id="1.10.510.10:FF:000200">
    <property type="entry name" value="inactive tyrosine-protein kinase 7"/>
    <property type="match status" value="1"/>
</dbReference>
<dbReference type="GO" id="GO:0030424">
    <property type="term" value="C:axon"/>
    <property type="evidence" value="ECO:0007669"/>
    <property type="project" value="TreeGrafter"/>
</dbReference>
<evidence type="ECO:0000256" key="12">
    <source>
        <dbReference type="ARBA" id="ARBA00023319"/>
    </source>
</evidence>
<dbReference type="FunFam" id="2.60.40.10:FF:000402">
    <property type="entry name" value="Protein tyrosine kinase 7 (inactive)"/>
    <property type="match status" value="1"/>
</dbReference>
<dbReference type="Pfam" id="PF13927">
    <property type="entry name" value="Ig_3"/>
    <property type="match status" value="5"/>
</dbReference>
<dbReference type="CDD" id="cd05046">
    <property type="entry name" value="PTK_CCK4"/>
    <property type="match status" value="1"/>
</dbReference>
<evidence type="ECO:0000313" key="24">
    <source>
        <dbReference type="Proteomes" id="UP000694580"/>
    </source>
</evidence>
<evidence type="ECO:0000256" key="3">
    <source>
        <dbReference type="ARBA" id="ARBA00022692"/>
    </source>
</evidence>
<feature type="domain" description="Protein kinase" evidence="21">
    <location>
        <begin position="795"/>
        <end position="1061"/>
    </location>
</feature>
<dbReference type="InterPro" id="IPR001245">
    <property type="entry name" value="Ser-Thr/Tyr_kinase_cat_dom"/>
</dbReference>
<feature type="binding site" evidence="18">
    <location>
        <position position="933"/>
    </location>
    <ligand>
        <name>ATP</name>
        <dbReference type="ChEBI" id="CHEBI:30616"/>
    </ligand>
</feature>
<evidence type="ECO:0000256" key="1">
    <source>
        <dbReference type="ARBA" id="ARBA00004479"/>
    </source>
</evidence>
<dbReference type="Gene3D" id="1.10.510.10">
    <property type="entry name" value="Transferase(Phosphotransferase) domain 1"/>
    <property type="match status" value="1"/>
</dbReference>
<keyword evidence="11" id="KW-0325">Glycoprotein</keyword>
<dbReference type="InterPro" id="IPR050958">
    <property type="entry name" value="Cell_Adh-Cytoskel_Orgn"/>
</dbReference>
<feature type="binding site" evidence="19">
    <location>
        <position position="934"/>
    </location>
    <ligand>
        <name>Mg(2+)</name>
        <dbReference type="ChEBI" id="CHEBI:18420"/>
    </ligand>
</feature>
<keyword evidence="24" id="KW-1185">Reference proteome</keyword>
<dbReference type="InterPro" id="IPR013783">
    <property type="entry name" value="Ig-like_fold"/>
</dbReference>
<keyword evidence="19" id="KW-0479">Metal-binding</keyword>